<comment type="subcellular location">
    <subcellularLocation>
        <location evidence="2">Cell membrane</location>
        <topology evidence="2">Single-pass type I membrane protein</topology>
    </subcellularLocation>
    <subcellularLocation>
        <location evidence="1">Cell projection</location>
        <location evidence="1">Microvillus</location>
    </subcellularLocation>
    <subcellularLocation>
        <location evidence="3">Secreted</location>
    </subcellularLocation>
</comment>
<reference evidence="29" key="1">
    <citation type="submission" date="2025-08" db="UniProtKB">
        <authorList>
            <consortium name="Ensembl"/>
        </authorList>
    </citation>
    <scope>IDENTIFICATION</scope>
</reference>
<dbReference type="Ensembl" id="ENSPTIT00000018032.1">
    <property type="protein sequence ID" value="ENSPTIP00000013955.1"/>
    <property type="gene ID" value="ENSPTIG00000013480.1"/>
</dbReference>
<reference evidence="29" key="2">
    <citation type="submission" date="2025-09" db="UniProtKB">
        <authorList>
            <consortium name="Ensembl"/>
        </authorList>
    </citation>
    <scope>IDENTIFICATION</scope>
</reference>
<evidence type="ECO:0000256" key="23">
    <source>
        <dbReference type="ARBA" id="ARBA00032917"/>
    </source>
</evidence>
<evidence type="ECO:0000313" key="30">
    <source>
        <dbReference type="Proteomes" id="UP000675900"/>
    </source>
</evidence>
<keyword evidence="5" id="KW-1003">Cell membrane</keyword>
<evidence type="ECO:0000256" key="7">
    <source>
        <dbReference type="ARBA" id="ARBA00022553"/>
    </source>
</evidence>
<evidence type="ECO:0000256" key="25">
    <source>
        <dbReference type="PROSITE-ProRule" id="PRU00323"/>
    </source>
</evidence>
<keyword evidence="11" id="KW-0654">Proteoglycan</keyword>
<keyword evidence="13 27" id="KW-0472">Membrane</keyword>
<evidence type="ECO:0000256" key="19">
    <source>
        <dbReference type="ARBA" id="ARBA00029928"/>
    </source>
</evidence>
<dbReference type="InterPro" id="IPR016186">
    <property type="entry name" value="C-type_lectin-like/link_sf"/>
</dbReference>
<dbReference type="CDD" id="cd03516">
    <property type="entry name" value="Link_domain_CD44_like"/>
    <property type="match status" value="1"/>
</dbReference>
<dbReference type="GO" id="GO:0035692">
    <property type="term" value="C:macrophage migration inhibitory factor receptor complex"/>
    <property type="evidence" value="ECO:0007669"/>
    <property type="project" value="TreeGrafter"/>
</dbReference>
<evidence type="ECO:0000256" key="14">
    <source>
        <dbReference type="ARBA" id="ARBA00023157"/>
    </source>
</evidence>
<dbReference type="PANTHER" id="PTHR10225:SF6">
    <property type="entry name" value="CD44 ANTIGEN"/>
    <property type="match status" value="1"/>
</dbReference>
<evidence type="ECO:0000256" key="6">
    <source>
        <dbReference type="ARBA" id="ARBA00022525"/>
    </source>
</evidence>
<keyword evidence="15" id="KW-0675">Receptor</keyword>
<dbReference type="GO" id="GO:0016323">
    <property type="term" value="C:basolateral plasma membrane"/>
    <property type="evidence" value="ECO:0007669"/>
    <property type="project" value="TreeGrafter"/>
</dbReference>
<evidence type="ECO:0000256" key="3">
    <source>
        <dbReference type="ARBA" id="ARBA00004613"/>
    </source>
</evidence>
<dbReference type="GO" id="GO:0009653">
    <property type="term" value="P:anatomical structure morphogenesis"/>
    <property type="evidence" value="ECO:0007669"/>
    <property type="project" value="UniProtKB-ARBA"/>
</dbReference>
<feature type="transmembrane region" description="Helical" evidence="27">
    <location>
        <begin position="302"/>
        <end position="323"/>
    </location>
</feature>
<evidence type="ECO:0000259" key="28">
    <source>
        <dbReference type="PROSITE" id="PS50963"/>
    </source>
</evidence>
<evidence type="ECO:0000256" key="15">
    <source>
        <dbReference type="ARBA" id="ARBA00023170"/>
    </source>
</evidence>
<keyword evidence="7" id="KW-0597">Phosphoprotein</keyword>
<dbReference type="InterPro" id="IPR016187">
    <property type="entry name" value="CTDL_fold"/>
</dbReference>
<keyword evidence="16" id="KW-0325">Glycoprotein</keyword>
<evidence type="ECO:0000256" key="9">
    <source>
        <dbReference type="ARBA" id="ARBA00022729"/>
    </source>
</evidence>
<feature type="compositionally biased region" description="Low complexity" evidence="26">
    <location>
        <begin position="170"/>
        <end position="184"/>
    </location>
</feature>
<evidence type="ECO:0000256" key="1">
    <source>
        <dbReference type="ARBA" id="ARBA00004105"/>
    </source>
</evidence>
<dbReference type="GO" id="GO:0009986">
    <property type="term" value="C:cell surface"/>
    <property type="evidence" value="ECO:0007669"/>
    <property type="project" value="UniProtKB-ARBA"/>
</dbReference>
<keyword evidence="9" id="KW-0732">Signal</keyword>
<name>A0A8C9M7E5_PANTA</name>
<dbReference type="GO" id="GO:0042981">
    <property type="term" value="P:regulation of apoptotic process"/>
    <property type="evidence" value="ECO:0007669"/>
    <property type="project" value="UniProtKB-ARBA"/>
</dbReference>
<keyword evidence="6" id="KW-0964">Secreted</keyword>
<dbReference type="GO" id="GO:0005576">
    <property type="term" value="C:extracellular region"/>
    <property type="evidence" value="ECO:0007669"/>
    <property type="project" value="UniProtKB-SubCell"/>
</dbReference>
<evidence type="ECO:0000313" key="29">
    <source>
        <dbReference type="Ensembl" id="ENSPTIP00000013955.1"/>
    </source>
</evidence>
<dbReference type="GO" id="GO:0007155">
    <property type="term" value="P:cell adhesion"/>
    <property type="evidence" value="ECO:0007669"/>
    <property type="project" value="UniProtKB-KW"/>
</dbReference>
<evidence type="ECO:0000256" key="22">
    <source>
        <dbReference type="ARBA" id="ARBA00032514"/>
    </source>
</evidence>
<dbReference type="InterPro" id="IPR000538">
    <property type="entry name" value="Link_dom"/>
</dbReference>
<keyword evidence="10" id="KW-0130">Cell adhesion</keyword>
<evidence type="ECO:0000256" key="17">
    <source>
        <dbReference type="ARBA" id="ARBA00023273"/>
    </source>
</evidence>
<evidence type="ECO:0000256" key="11">
    <source>
        <dbReference type="ARBA" id="ARBA00022974"/>
    </source>
</evidence>
<keyword evidence="8 27" id="KW-0812">Transmembrane</keyword>
<dbReference type="SMART" id="SM00445">
    <property type="entry name" value="LINK"/>
    <property type="match status" value="1"/>
</dbReference>
<evidence type="ECO:0000256" key="27">
    <source>
        <dbReference type="SAM" id="Phobius"/>
    </source>
</evidence>
<dbReference type="InterPro" id="IPR001231">
    <property type="entry name" value="CD44_antigen"/>
</dbReference>
<dbReference type="GO" id="GO:0006954">
    <property type="term" value="P:inflammatory response"/>
    <property type="evidence" value="ECO:0007669"/>
    <property type="project" value="TreeGrafter"/>
</dbReference>
<dbReference type="PRINTS" id="PR01265">
    <property type="entry name" value="LINKMODULE"/>
</dbReference>
<feature type="compositionally biased region" description="Polar residues" evidence="26">
    <location>
        <begin position="266"/>
        <end position="292"/>
    </location>
</feature>
<evidence type="ECO:0000256" key="13">
    <source>
        <dbReference type="ARBA" id="ARBA00023136"/>
    </source>
</evidence>
<evidence type="ECO:0000256" key="24">
    <source>
        <dbReference type="ARBA" id="ARBA00065352"/>
    </source>
</evidence>
<feature type="domain" description="Link" evidence="28">
    <location>
        <begin position="23"/>
        <end position="111"/>
    </location>
</feature>
<dbReference type="PROSITE" id="PS01241">
    <property type="entry name" value="LINK_1"/>
    <property type="match status" value="1"/>
</dbReference>
<dbReference type="AlphaFoldDB" id="A0A8C9M7E5"/>
<dbReference type="FunFam" id="3.10.100.10:FF:000004">
    <property type="entry name" value="CD44 antigen isoform X2"/>
    <property type="match status" value="1"/>
</dbReference>
<dbReference type="SUPFAM" id="SSF56436">
    <property type="entry name" value="C-type lectin-like"/>
    <property type="match status" value="1"/>
</dbReference>
<evidence type="ECO:0000256" key="8">
    <source>
        <dbReference type="ARBA" id="ARBA00022692"/>
    </source>
</evidence>
<feature type="region of interest" description="Disordered" evidence="26">
    <location>
        <begin position="147"/>
        <end position="225"/>
    </location>
</feature>
<evidence type="ECO:0000256" key="2">
    <source>
        <dbReference type="ARBA" id="ARBA00004251"/>
    </source>
</evidence>
<dbReference type="PRINTS" id="PR00658">
    <property type="entry name" value="CD44"/>
</dbReference>
<dbReference type="GO" id="GO:0005902">
    <property type="term" value="C:microvillus"/>
    <property type="evidence" value="ECO:0007669"/>
    <property type="project" value="UniProtKB-SubCell"/>
</dbReference>
<dbReference type="GO" id="GO:0070374">
    <property type="term" value="P:positive regulation of ERK1 and ERK2 cascade"/>
    <property type="evidence" value="ECO:0007669"/>
    <property type="project" value="TreeGrafter"/>
</dbReference>
<feature type="region of interest" description="Disordered" evidence="26">
    <location>
        <begin position="238"/>
        <end position="296"/>
    </location>
</feature>
<protein>
    <recommendedName>
        <fullName evidence="4">CD44 antigen</fullName>
    </recommendedName>
    <alternativeName>
        <fullName evidence="22">GP90 lymphocyte homing/adhesion receptor</fullName>
    </alternativeName>
    <alternativeName>
        <fullName evidence="21">HUTCH-I</fullName>
    </alternativeName>
    <alternativeName>
        <fullName evidence="23">Hermes antigen</fullName>
    </alternativeName>
    <alternativeName>
        <fullName evidence="20">Hyaluronate receptor</fullName>
    </alternativeName>
    <alternativeName>
        <fullName evidence="18">Phagocytic glycoprotein 1</fullName>
    </alternativeName>
    <alternativeName>
        <fullName evidence="19">Phagocytic glycoprotein I</fullName>
    </alternativeName>
</protein>
<dbReference type="GO" id="GO:0004896">
    <property type="term" value="F:cytokine receptor activity"/>
    <property type="evidence" value="ECO:0007669"/>
    <property type="project" value="TreeGrafter"/>
</dbReference>
<dbReference type="Pfam" id="PF00193">
    <property type="entry name" value="Xlink"/>
    <property type="match status" value="1"/>
</dbReference>
<comment type="subunit">
    <text evidence="24">Interacts with PKN2. Interacts with TIAM1 and TIAM2. Interacts with HA, as well as other glycosaminoglycans, collagen, laminin, and fibronectin via its N-terminal segment. Interacts with UNC119. Interacts with PDPN (via extracellular domain); this interaction is required for PDPN-mediated directional migration and regulation of lamellipodia extension/stabilization during cell spreading and migration. Interacts with RDX, EZR and MSN. Interacts with EGFR. Interacts with CD74; this complex is essential for the MIF-induced signaling cascade that results in B cell survival.</text>
</comment>
<evidence type="ECO:0000256" key="20">
    <source>
        <dbReference type="ARBA" id="ARBA00031179"/>
    </source>
</evidence>
<dbReference type="GO" id="GO:0005540">
    <property type="term" value="F:hyaluronic acid binding"/>
    <property type="evidence" value="ECO:0007669"/>
    <property type="project" value="InterPro"/>
</dbReference>
<dbReference type="InterPro" id="IPR043210">
    <property type="entry name" value="CD44_antigen-like"/>
</dbReference>
<sequence length="394" mass="42531">MYAEVSNISVSSTDLNITCRYAGVFHVEKNGRYSISKTEAADLCKAFNSTLPTIAEMEAALSIGFETCRYGFIEGHVVIPRIHPNSICAANNTGVYILTSNTSQYDTYCFNASAPPGEDCTSVTHLPNAFEGPITITIVNRDGTRYTQTGEYRTNPEDIYPSNPTDDDVSSGSSSERSTSGGYSIFHTHLPTAYPTQDQDSPGVSDNPENPPITITSTVHSNSHAAVQEQTNWMWSWLGNSQPKTQDHTAAATTEDQDSPVHPSGRSHTTHGSESAGHTSGSQEGGANTTSGPRRKPQIPEWLIILASLLALALILAVCIAVNSRRRCGQKKKLVINNGNGAVEERKASGLNGEASKSQEMVHLVNKESSVTSDQYMTADETRNLQNVDMKIGV</sequence>
<feature type="compositionally biased region" description="Polar residues" evidence="26">
    <location>
        <begin position="194"/>
        <end position="225"/>
    </location>
</feature>
<evidence type="ECO:0000256" key="4">
    <source>
        <dbReference type="ARBA" id="ARBA00020474"/>
    </source>
</evidence>
<keyword evidence="14" id="KW-1015">Disulfide bond</keyword>
<keyword evidence="12 27" id="KW-1133">Transmembrane helix</keyword>
<keyword evidence="17" id="KW-0966">Cell projection</keyword>
<accession>A0A8C9M7E5</accession>
<evidence type="ECO:0000256" key="18">
    <source>
        <dbReference type="ARBA" id="ARBA00029917"/>
    </source>
</evidence>
<evidence type="ECO:0000256" key="12">
    <source>
        <dbReference type="ARBA" id="ARBA00022989"/>
    </source>
</evidence>
<evidence type="ECO:0000256" key="10">
    <source>
        <dbReference type="ARBA" id="ARBA00022889"/>
    </source>
</evidence>
<evidence type="ECO:0000256" key="16">
    <source>
        <dbReference type="ARBA" id="ARBA00023180"/>
    </source>
</evidence>
<comment type="caution">
    <text evidence="25">Lacks conserved residue(s) required for the propagation of feature annotation.</text>
</comment>
<dbReference type="Gene3D" id="3.10.100.10">
    <property type="entry name" value="Mannose-Binding Protein A, subunit A"/>
    <property type="match status" value="1"/>
</dbReference>
<dbReference type="Proteomes" id="UP000675900">
    <property type="component" value="Unassembled WGS sequence"/>
</dbReference>
<evidence type="ECO:0000256" key="5">
    <source>
        <dbReference type="ARBA" id="ARBA00022475"/>
    </source>
</evidence>
<keyword evidence="30" id="KW-1185">Reference proteome</keyword>
<evidence type="ECO:0000256" key="26">
    <source>
        <dbReference type="SAM" id="MobiDB-lite"/>
    </source>
</evidence>
<dbReference type="GeneTree" id="ENSGT00530000063822"/>
<dbReference type="PANTHER" id="PTHR10225">
    <property type="entry name" value="HYALURONAN RECEPTOR"/>
    <property type="match status" value="1"/>
</dbReference>
<evidence type="ECO:0000256" key="21">
    <source>
        <dbReference type="ARBA" id="ARBA00031823"/>
    </source>
</evidence>
<organism evidence="29 30">
    <name type="scientific">Panthera tigris altaica</name>
    <name type="common">Siberian tiger</name>
    <dbReference type="NCBI Taxonomy" id="74533"/>
    <lineage>
        <taxon>Eukaryota</taxon>
        <taxon>Metazoa</taxon>
        <taxon>Chordata</taxon>
        <taxon>Craniata</taxon>
        <taxon>Vertebrata</taxon>
        <taxon>Euteleostomi</taxon>
        <taxon>Mammalia</taxon>
        <taxon>Eutheria</taxon>
        <taxon>Laurasiatheria</taxon>
        <taxon>Carnivora</taxon>
        <taxon>Feliformia</taxon>
        <taxon>Felidae</taxon>
        <taxon>Pantherinae</taxon>
        <taxon>Panthera</taxon>
    </lineage>
</organism>
<dbReference type="PROSITE" id="PS50963">
    <property type="entry name" value="LINK_2"/>
    <property type="match status" value="1"/>
</dbReference>
<proteinExistence type="predicted"/>
<dbReference type="GO" id="GO:0048731">
    <property type="term" value="P:system development"/>
    <property type="evidence" value="ECO:0007669"/>
    <property type="project" value="UniProtKB-ARBA"/>
</dbReference>